<evidence type="ECO:0000256" key="8">
    <source>
        <dbReference type="ARBA" id="ARBA00023136"/>
    </source>
</evidence>
<keyword evidence="5" id="KW-0571">Peptide transport</keyword>
<evidence type="ECO:0000256" key="4">
    <source>
        <dbReference type="ARBA" id="ARBA00022692"/>
    </source>
</evidence>
<dbReference type="InterPro" id="IPR004648">
    <property type="entry name" value="Oligpept_transpt"/>
</dbReference>
<comment type="subcellular location">
    <subcellularLocation>
        <location evidence="1">Membrane</location>
        <topology evidence="1">Multi-pass membrane protein</topology>
    </subcellularLocation>
</comment>
<accession>A0A4P9XJX8</accession>
<feature type="transmembrane region" description="Helical" evidence="9">
    <location>
        <begin position="56"/>
        <end position="75"/>
    </location>
</feature>
<feature type="transmembrane region" description="Helical" evidence="9">
    <location>
        <begin position="306"/>
        <end position="325"/>
    </location>
</feature>
<feature type="transmembrane region" description="Helical" evidence="9">
    <location>
        <begin position="228"/>
        <end position="258"/>
    </location>
</feature>
<feature type="transmembrane region" description="Helical" evidence="9">
    <location>
        <begin position="687"/>
        <end position="708"/>
    </location>
</feature>
<dbReference type="EMBL" id="KZ993057">
    <property type="protein sequence ID" value="RKP05691.1"/>
    <property type="molecule type" value="Genomic_DNA"/>
</dbReference>
<feature type="transmembrane region" description="Helical" evidence="9">
    <location>
        <begin position="611"/>
        <end position="629"/>
    </location>
</feature>
<keyword evidence="11" id="KW-1185">Reference proteome</keyword>
<dbReference type="NCBIfam" id="TIGR00727">
    <property type="entry name" value="ISP4_OPT"/>
    <property type="match status" value="1"/>
</dbReference>
<evidence type="ECO:0000313" key="11">
    <source>
        <dbReference type="Proteomes" id="UP000271241"/>
    </source>
</evidence>
<dbReference type="InterPro" id="IPR004813">
    <property type="entry name" value="OPT"/>
</dbReference>
<keyword evidence="6" id="KW-0653">Protein transport</keyword>
<evidence type="ECO:0000256" key="6">
    <source>
        <dbReference type="ARBA" id="ARBA00022927"/>
    </source>
</evidence>
<feature type="transmembrane region" description="Helical" evidence="9">
    <location>
        <begin position="376"/>
        <end position="399"/>
    </location>
</feature>
<name>A0A4P9XJX8_9FUNG</name>
<keyword evidence="7 9" id="KW-1133">Transmembrane helix</keyword>
<feature type="transmembrane region" description="Helical" evidence="9">
    <location>
        <begin position="658"/>
        <end position="675"/>
    </location>
</feature>
<evidence type="ECO:0000256" key="5">
    <source>
        <dbReference type="ARBA" id="ARBA00022856"/>
    </source>
</evidence>
<proteinExistence type="inferred from homology"/>
<dbReference type="Pfam" id="PF03169">
    <property type="entry name" value="OPT"/>
    <property type="match status" value="1"/>
</dbReference>
<feature type="transmembrane region" description="Helical" evidence="9">
    <location>
        <begin position="81"/>
        <end position="100"/>
    </location>
</feature>
<evidence type="ECO:0000256" key="7">
    <source>
        <dbReference type="ARBA" id="ARBA00022989"/>
    </source>
</evidence>
<organism evidence="10 11">
    <name type="scientific">Thamnocephalis sphaerospora</name>
    <dbReference type="NCBI Taxonomy" id="78915"/>
    <lineage>
        <taxon>Eukaryota</taxon>
        <taxon>Fungi</taxon>
        <taxon>Fungi incertae sedis</taxon>
        <taxon>Zoopagomycota</taxon>
        <taxon>Zoopagomycotina</taxon>
        <taxon>Zoopagomycetes</taxon>
        <taxon>Zoopagales</taxon>
        <taxon>Sigmoideomycetaceae</taxon>
        <taxon>Thamnocephalis</taxon>
    </lineage>
</organism>
<protein>
    <submittedName>
        <fullName evidence="10">OPT oligopeptide transporter protein-domain-containing protein</fullName>
    </submittedName>
</protein>
<dbReference type="OrthoDB" id="9986677at2759"/>
<feature type="transmembrane region" description="Helical" evidence="9">
    <location>
        <begin position="158"/>
        <end position="178"/>
    </location>
</feature>
<dbReference type="GO" id="GO:0035673">
    <property type="term" value="F:oligopeptide transmembrane transporter activity"/>
    <property type="evidence" value="ECO:0007669"/>
    <property type="project" value="InterPro"/>
</dbReference>
<dbReference type="NCBIfam" id="TIGR00728">
    <property type="entry name" value="OPT_sfam"/>
    <property type="match status" value="1"/>
</dbReference>
<dbReference type="AlphaFoldDB" id="A0A4P9XJX8"/>
<dbReference type="PANTHER" id="PTHR22601">
    <property type="entry name" value="ISP4 LIKE PROTEIN"/>
    <property type="match status" value="1"/>
</dbReference>
<keyword evidence="3" id="KW-0813">Transport</keyword>
<evidence type="ECO:0000256" key="1">
    <source>
        <dbReference type="ARBA" id="ARBA00004141"/>
    </source>
</evidence>
<keyword evidence="8 9" id="KW-0472">Membrane</keyword>
<evidence type="ECO:0000256" key="3">
    <source>
        <dbReference type="ARBA" id="ARBA00022448"/>
    </source>
</evidence>
<feature type="transmembrane region" description="Helical" evidence="9">
    <location>
        <begin position="542"/>
        <end position="564"/>
    </location>
</feature>
<feature type="transmembrane region" description="Helical" evidence="9">
    <location>
        <begin position="278"/>
        <end position="299"/>
    </location>
</feature>
<feature type="transmembrane region" description="Helical" evidence="9">
    <location>
        <begin position="459"/>
        <end position="481"/>
    </location>
</feature>
<comment type="similarity">
    <text evidence="2">Belongs to the oligopeptide OPT transporter family.</text>
</comment>
<dbReference type="GO" id="GO:0016020">
    <property type="term" value="C:membrane"/>
    <property type="evidence" value="ECO:0007669"/>
    <property type="project" value="UniProtKB-SubCell"/>
</dbReference>
<dbReference type="GO" id="GO:0015031">
    <property type="term" value="P:protein transport"/>
    <property type="evidence" value="ECO:0007669"/>
    <property type="project" value="UniProtKB-KW"/>
</dbReference>
<gene>
    <name evidence="10" type="ORF">THASP1DRAFT_19495</name>
</gene>
<evidence type="ECO:0000313" key="10">
    <source>
        <dbReference type="EMBL" id="RKP05691.1"/>
    </source>
</evidence>
<evidence type="ECO:0000256" key="2">
    <source>
        <dbReference type="ARBA" id="ARBA00008807"/>
    </source>
</evidence>
<reference evidence="11" key="1">
    <citation type="journal article" date="2018" name="Nat. Microbiol.">
        <title>Leveraging single-cell genomics to expand the fungal tree of life.</title>
        <authorList>
            <person name="Ahrendt S.R."/>
            <person name="Quandt C.A."/>
            <person name="Ciobanu D."/>
            <person name="Clum A."/>
            <person name="Salamov A."/>
            <person name="Andreopoulos B."/>
            <person name="Cheng J.F."/>
            <person name="Woyke T."/>
            <person name="Pelin A."/>
            <person name="Henrissat B."/>
            <person name="Reynolds N.K."/>
            <person name="Benny G.L."/>
            <person name="Smith M.E."/>
            <person name="James T.Y."/>
            <person name="Grigoriev I.V."/>
        </authorList>
    </citation>
    <scope>NUCLEOTIDE SEQUENCE [LARGE SCALE GENOMIC DNA]</scope>
    <source>
        <strain evidence="11">RSA 1356</strain>
    </source>
</reference>
<feature type="transmembrane region" description="Helical" evidence="9">
    <location>
        <begin position="488"/>
        <end position="506"/>
    </location>
</feature>
<feature type="transmembrane region" description="Helical" evidence="9">
    <location>
        <begin position="636"/>
        <end position="652"/>
    </location>
</feature>
<keyword evidence="4 9" id="KW-0812">Transmembrane</keyword>
<evidence type="ECO:0000256" key="9">
    <source>
        <dbReference type="SAM" id="Phobius"/>
    </source>
</evidence>
<dbReference type="Proteomes" id="UP000271241">
    <property type="component" value="Unassembled WGS sequence"/>
</dbReference>
<feature type="transmembrane region" description="Helical" evidence="9">
    <location>
        <begin position="432"/>
        <end position="453"/>
    </location>
</feature>
<sequence length="730" mass="82399">MEELRLQHEEASVALTKRRGSEQLHGNDEDDSPFEIVRATVSNCDDPTLPTMTFRFWTLSMLFTVILSFVNQFFWFRETPLVVGILVVQLLTYPLGRGMARFLPTRVVKLGGFQFSLNPGPFNIKEHVLITACANASAGTAYAIDIVTIKRLFYKQDLGFVQSMVLVITTQCLGYGLAGMCRRFLIRPAAMIWPANLVNIALFRTLHEDEDTRSRAAKIGPRSGPTRIRFFIAAASCSFVYYFLPGFLAPFLTTVSLLCYIFPRNRVMNLIGSGSRGLGVLSFTLDWNTVVSFLLSPLITPFWAECNIMLGFVLVTWCLIPVGYFSDIWNAQTFPILSSRLFTSNGSRYSTLELLGPDLALNEAVYRSYGPPRLSYFFAITYGVGFATLAAVIVHTALYHGPDIIRRFRESRSATDDIHARLMDRYPEVPDLWYFGVFLVNLVLSILACELFGLDLPWWALLLAVCIAAIFILPIGIITAIANQTPGLNIITEFIIGFILPGRPIANVTFKTYGYISMAQGITFLSDLKLGHYMKIPPHHMFLAQLVGTVIAGFVNLSTAYLMFHLVPNLCQEGERVWACSNANVFFSASVIWGVIGPNRMFGTEGYYSSLMWWFLVGALLPVPAWLLARRYPRSWLQYVHVPVILGATAIMPPAQPVMYPTWFLLGFIFQFVIYRYHRHWWSRYNYVLSAALDAGVATAGIIIFFAFQYRQIELSWWGTQTDCPNFNVL</sequence>